<proteinExistence type="predicted"/>
<evidence type="ECO:0000313" key="1">
    <source>
        <dbReference type="EMBL" id="MBL0375339.1"/>
    </source>
</evidence>
<keyword evidence="2" id="KW-1185">Reference proteome</keyword>
<gene>
    <name evidence="1" type="ORF">JJB09_25310</name>
</gene>
<protein>
    <submittedName>
        <fullName evidence="1">Tetratricopeptide repeat protein</fullName>
    </submittedName>
</protein>
<organism evidence="1 2">
    <name type="scientific">Rhizobium setariae</name>
    <dbReference type="NCBI Taxonomy" id="2801340"/>
    <lineage>
        <taxon>Bacteria</taxon>
        <taxon>Pseudomonadati</taxon>
        <taxon>Pseudomonadota</taxon>
        <taxon>Alphaproteobacteria</taxon>
        <taxon>Hyphomicrobiales</taxon>
        <taxon>Rhizobiaceae</taxon>
        <taxon>Rhizobium/Agrobacterium group</taxon>
        <taxon>Rhizobium</taxon>
    </lineage>
</organism>
<dbReference type="RefSeq" id="WP_201663887.1">
    <property type="nucleotide sequence ID" value="NZ_JAEQNC010000022.1"/>
</dbReference>
<dbReference type="Gene3D" id="1.25.40.10">
    <property type="entry name" value="Tetratricopeptide repeat domain"/>
    <property type="match status" value="1"/>
</dbReference>
<comment type="caution">
    <text evidence="1">The sequence shown here is derived from an EMBL/GenBank/DDBJ whole genome shotgun (WGS) entry which is preliminary data.</text>
</comment>
<name>A0A937CR38_9HYPH</name>
<dbReference type="SUPFAM" id="SSF48452">
    <property type="entry name" value="TPR-like"/>
    <property type="match status" value="1"/>
</dbReference>
<dbReference type="Proteomes" id="UP000633219">
    <property type="component" value="Unassembled WGS sequence"/>
</dbReference>
<accession>A0A937CR38</accession>
<sequence>MSEIARNNCRLGRQQELTREGHQMAKACYQQAIADDPNYLPAFAEYSYVLVREFQNAWGNNRLAALDEARSLAETAVALGDDPSNESHKDFRGRWYRAMVMWNQGDFNGSFAEYEAARKLIDPKRIVQDNADLDADMAEAFIYFGDSNRAITLIEDAMVRFPDFPYWYWWNLGRAYYMVGRYQDAIDAIARISSPPNDCRLITAASKAQLGDPDGQKIMAVFSQNDPHWTIAQSAAYPYGNDTARQHWLDGLRKAGLREN</sequence>
<reference evidence="1" key="1">
    <citation type="submission" date="2021-01" db="EMBL/GenBank/DDBJ databases">
        <title>Rhizobium sp. strain KVB221 16S ribosomal RNA gene Genome sequencing and assembly.</title>
        <authorList>
            <person name="Kang M."/>
        </authorList>
    </citation>
    <scope>NUCLEOTIDE SEQUENCE</scope>
    <source>
        <strain evidence="1">KVB221</strain>
    </source>
</reference>
<evidence type="ECO:0000313" key="2">
    <source>
        <dbReference type="Proteomes" id="UP000633219"/>
    </source>
</evidence>
<dbReference type="EMBL" id="JAEQNC010000022">
    <property type="protein sequence ID" value="MBL0375339.1"/>
    <property type="molecule type" value="Genomic_DNA"/>
</dbReference>
<dbReference type="InterPro" id="IPR011990">
    <property type="entry name" value="TPR-like_helical_dom_sf"/>
</dbReference>
<dbReference type="Pfam" id="PF13432">
    <property type="entry name" value="TPR_16"/>
    <property type="match status" value="1"/>
</dbReference>
<dbReference type="AlphaFoldDB" id="A0A937CR38"/>